<gene>
    <name evidence="3" type="ORF">SAMN05444396_106138</name>
</gene>
<protein>
    <submittedName>
        <fullName evidence="3">Hydroxypyruvate isomerase</fullName>
    </submittedName>
</protein>
<evidence type="ECO:0000313" key="3">
    <source>
        <dbReference type="EMBL" id="SHG23208.1"/>
    </source>
</evidence>
<evidence type="ECO:0000259" key="2">
    <source>
        <dbReference type="Pfam" id="PF01261"/>
    </source>
</evidence>
<dbReference type="Gene3D" id="3.20.20.150">
    <property type="entry name" value="Divalent-metal-dependent TIM barrel enzymes"/>
    <property type="match status" value="1"/>
</dbReference>
<dbReference type="STRING" id="271157.SAMN05444396_106138"/>
<dbReference type="Proteomes" id="UP000184036">
    <property type="component" value="Unassembled WGS sequence"/>
</dbReference>
<dbReference type="InterPro" id="IPR036237">
    <property type="entry name" value="Xyl_isomerase-like_sf"/>
</dbReference>
<proteinExistence type="predicted"/>
<evidence type="ECO:0000313" key="4">
    <source>
        <dbReference type="Proteomes" id="UP000184036"/>
    </source>
</evidence>
<dbReference type="PANTHER" id="PTHR43489:SF3">
    <property type="entry name" value="XYLOSE ISOMERASE DOMAIN PROTEIN TIM BARREL"/>
    <property type="match status" value="1"/>
</dbReference>
<organism evidence="3 4">
    <name type="scientific">Flavobacterium segetis</name>
    <dbReference type="NCBI Taxonomy" id="271157"/>
    <lineage>
        <taxon>Bacteria</taxon>
        <taxon>Pseudomonadati</taxon>
        <taxon>Bacteroidota</taxon>
        <taxon>Flavobacteriia</taxon>
        <taxon>Flavobacteriales</taxon>
        <taxon>Flavobacteriaceae</taxon>
        <taxon>Flavobacterium</taxon>
    </lineage>
</organism>
<sequence>MDNISRRIALKGILAGTVAIVIPERITTLAEPKSLANLNLRLIGNINHSVARWCFSDIDIDTLCLEAKKIGISGIDLVGPQDWPVLKKYNLISSMCNGAEINLVDGFNDLKFHDILIKNYSEMIPLVAKAGYKNLICFSGNRRGKTDEEGWNNCFIGLQKLLPIAKKYNVVLVMELLNSKVDHKDYHCDKTSWGVALAKRLNSENFKLLYDIYHMQIDEGDVIRTIRENHQYIAHYHTAGVPGRNEIDELQELNYPAIMKEIIKTGYKGFVAQEFIPKNNDKLASLKNAILICDV</sequence>
<dbReference type="EMBL" id="FQWE01000006">
    <property type="protein sequence ID" value="SHG23208.1"/>
    <property type="molecule type" value="Genomic_DNA"/>
</dbReference>
<dbReference type="RefSeq" id="WP_072991793.1">
    <property type="nucleotide sequence ID" value="NZ_FQWE01000006.1"/>
</dbReference>
<name>A0A1M5I4I1_9FLAO</name>
<dbReference type="InterPro" id="IPR050417">
    <property type="entry name" value="Sugar_Epim/Isomerase"/>
</dbReference>
<evidence type="ECO:0000256" key="1">
    <source>
        <dbReference type="ARBA" id="ARBA00023235"/>
    </source>
</evidence>
<dbReference type="InterPro" id="IPR013022">
    <property type="entry name" value="Xyl_isomerase-like_TIM-brl"/>
</dbReference>
<keyword evidence="1 3" id="KW-0413">Isomerase</keyword>
<dbReference type="PANTHER" id="PTHR43489">
    <property type="entry name" value="ISOMERASE"/>
    <property type="match status" value="1"/>
</dbReference>
<keyword evidence="4" id="KW-1185">Reference proteome</keyword>
<feature type="domain" description="Xylose isomerase-like TIM barrel" evidence="2">
    <location>
        <begin position="114"/>
        <end position="276"/>
    </location>
</feature>
<dbReference type="Pfam" id="PF01261">
    <property type="entry name" value="AP_endonuc_2"/>
    <property type="match status" value="1"/>
</dbReference>
<accession>A0A1M5I4I1</accession>
<keyword evidence="3" id="KW-0670">Pyruvate</keyword>
<dbReference type="AlphaFoldDB" id="A0A1M5I4I1"/>
<dbReference type="GO" id="GO:0016853">
    <property type="term" value="F:isomerase activity"/>
    <property type="evidence" value="ECO:0007669"/>
    <property type="project" value="UniProtKB-KW"/>
</dbReference>
<dbReference type="SUPFAM" id="SSF51658">
    <property type="entry name" value="Xylose isomerase-like"/>
    <property type="match status" value="1"/>
</dbReference>
<reference evidence="4" key="1">
    <citation type="submission" date="2016-11" db="EMBL/GenBank/DDBJ databases">
        <authorList>
            <person name="Varghese N."/>
            <person name="Submissions S."/>
        </authorList>
    </citation>
    <scope>NUCLEOTIDE SEQUENCE [LARGE SCALE GENOMIC DNA]</scope>
    <source>
        <strain evidence="4">DSM 19741</strain>
    </source>
</reference>